<feature type="transmembrane region" description="Helical" evidence="8">
    <location>
        <begin position="227"/>
        <end position="247"/>
    </location>
</feature>
<evidence type="ECO:0000256" key="3">
    <source>
        <dbReference type="ARBA" id="ARBA00022448"/>
    </source>
</evidence>
<evidence type="ECO:0000256" key="5">
    <source>
        <dbReference type="ARBA" id="ARBA00022692"/>
    </source>
</evidence>
<evidence type="ECO:0000313" key="9">
    <source>
        <dbReference type="EMBL" id="KCZ72852.1"/>
    </source>
</evidence>
<comment type="caution">
    <text evidence="9">The sequence shown here is derived from an EMBL/GenBank/DDBJ whole genome shotgun (WGS) entry which is preliminary data.</text>
</comment>
<dbReference type="InterPro" id="IPR045863">
    <property type="entry name" value="CorA_TM1_TM2"/>
</dbReference>
<dbReference type="GO" id="GO:0005886">
    <property type="term" value="C:plasma membrane"/>
    <property type="evidence" value="ECO:0007669"/>
    <property type="project" value="UniProtKB-SubCell"/>
</dbReference>
<proteinExistence type="inferred from homology"/>
<evidence type="ECO:0000313" key="10">
    <source>
        <dbReference type="Proteomes" id="UP000027153"/>
    </source>
</evidence>
<dbReference type="PATRIC" id="fig|1392998.3.peg.867"/>
<keyword evidence="6 8" id="KW-1133">Transmembrane helix</keyword>
<comment type="function">
    <text evidence="8">Mediates influx of magnesium ions.</text>
</comment>
<keyword evidence="8" id="KW-0406">Ion transport</keyword>
<dbReference type="Gene3D" id="3.30.460.20">
    <property type="entry name" value="CorA soluble domain-like"/>
    <property type="match status" value="1"/>
</dbReference>
<evidence type="ECO:0000256" key="2">
    <source>
        <dbReference type="ARBA" id="ARBA00009765"/>
    </source>
</evidence>
<dbReference type="InterPro" id="IPR002523">
    <property type="entry name" value="MgTranspt_CorA/ZnTranspt_ZntB"/>
</dbReference>
<organism evidence="9 10">
    <name type="scientific">Candidatus Methanoperedens nitratireducens</name>
    <dbReference type="NCBI Taxonomy" id="1392998"/>
    <lineage>
        <taxon>Archaea</taxon>
        <taxon>Methanobacteriati</taxon>
        <taxon>Methanobacteriota</taxon>
        <taxon>Stenosarchaea group</taxon>
        <taxon>Methanomicrobia</taxon>
        <taxon>Methanosarcinales</taxon>
        <taxon>ANME-2 cluster</taxon>
        <taxon>Candidatus Methanoperedentaceae</taxon>
        <taxon>Candidatus Methanoperedens</taxon>
    </lineage>
</organism>
<evidence type="ECO:0000256" key="7">
    <source>
        <dbReference type="ARBA" id="ARBA00023136"/>
    </source>
</evidence>
<dbReference type="Gene3D" id="1.20.58.340">
    <property type="entry name" value="Magnesium transport protein CorA, transmembrane region"/>
    <property type="match status" value="2"/>
</dbReference>
<dbReference type="FunFam" id="1.20.58.340:FF:000012">
    <property type="entry name" value="Magnesium transport protein CorA"/>
    <property type="match status" value="1"/>
</dbReference>
<keyword evidence="7 8" id="KW-0472">Membrane</keyword>
<dbReference type="PANTHER" id="PTHR46494">
    <property type="entry name" value="CORA FAMILY METAL ION TRANSPORTER (EUROFUNG)"/>
    <property type="match status" value="1"/>
</dbReference>
<protein>
    <recommendedName>
        <fullName evidence="8">Magnesium transport protein CorA</fullName>
    </recommendedName>
</protein>
<gene>
    <name evidence="8" type="primary">corA</name>
    <name evidence="9" type="ORF">ANME2D_01287</name>
</gene>
<dbReference type="SUPFAM" id="SSF144083">
    <property type="entry name" value="Magnesium transport protein CorA, transmembrane region"/>
    <property type="match status" value="1"/>
</dbReference>
<evidence type="ECO:0000256" key="4">
    <source>
        <dbReference type="ARBA" id="ARBA00022475"/>
    </source>
</evidence>
<evidence type="ECO:0000256" key="1">
    <source>
        <dbReference type="ARBA" id="ARBA00004651"/>
    </source>
</evidence>
<evidence type="ECO:0000256" key="8">
    <source>
        <dbReference type="RuleBase" id="RU362010"/>
    </source>
</evidence>
<keyword evidence="3 8" id="KW-0813">Transport</keyword>
<sequence>MEDFGNYVFIVLKILYYEGKANRILTEQVSLIFGQNFVISFQEKELNIFNSVREIIKSGKGRIRRMGADYLAYALMDTIVDNYFIILERLGEKIGDIEEDLVANPTPEALKAIQNLKREMILLRKSVWPLREVVSGLERSDSLLIHDYTDIHLRDVYDHIIQIIDTIETLREMLSGMLDIYISSISNRTNEIMKILTIMATIFIPLTFIVGVYGMNFEYMPELKWRWGYPVVWVIIMVVSVSMLVYFRRKKWL</sequence>
<keyword evidence="4 8" id="KW-1003">Cell membrane</keyword>
<keyword evidence="10" id="KW-1185">Reference proteome</keyword>
<dbReference type="GO" id="GO:0015095">
    <property type="term" value="F:magnesium ion transmembrane transporter activity"/>
    <property type="evidence" value="ECO:0007669"/>
    <property type="project" value="UniProtKB-UniRule"/>
</dbReference>
<dbReference type="Proteomes" id="UP000027153">
    <property type="component" value="Unassembled WGS sequence"/>
</dbReference>
<feature type="transmembrane region" description="Helical" evidence="8">
    <location>
        <begin position="195"/>
        <end position="215"/>
    </location>
</feature>
<comment type="subcellular location">
    <subcellularLocation>
        <location evidence="1">Cell membrane</location>
        <topology evidence="1">Multi-pass membrane protein</topology>
    </subcellularLocation>
    <subcellularLocation>
        <location evidence="8">Membrane</location>
        <topology evidence="8">Multi-pass membrane protein</topology>
    </subcellularLocation>
</comment>
<evidence type="ECO:0000256" key="6">
    <source>
        <dbReference type="ARBA" id="ARBA00022989"/>
    </source>
</evidence>
<dbReference type="EMBL" id="JMIY01000002">
    <property type="protein sequence ID" value="KCZ72852.1"/>
    <property type="molecule type" value="Genomic_DNA"/>
</dbReference>
<dbReference type="InterPro" id="IPR045861">
    <property type="entry name" value="CorA_cytoplasmic_dom"/>
</dbReference>
<dbReference type="GO" id="GO:0000287">
    <property type="term" value="F:magnesium ion binding"/>
    <property type="evidence" value="ECO:0007669"/>
    <property type="project" value="TreeGrafter"/>
</dbReference>
<name>A0A062V6B8_9EURY</name>
<keyword evidence="5 8" id="KW-0812">Transmembrane</keyword>
<comment type="similarity">
    <text evidence="2 8">Belongs to the CorA metal ion transporter (MIT) (TC 1.A.35) family.</text>
</comment>
<dbReference type="CDD" id="cd12828">
    <property type="entry name" value="TmCorA-like_1"/>
    <property type="match status" value="1"/>
</dbReference>
<dbReference type="AlphaFoldDB" id="A0A062V6B8"/>
<dbReference type="PANTHER" id="PTHR46494:SF1">
    <property type="entry name" value="CORA FAMILY METAL ION TRANSPORTER (EUROFUNG)"/>
    <property type="match status" value="1"/>
</dbReference>
<dbReference type="Pfam" id="PF01544">
    <property type="entry name" value="CorA"/>
    <property type="match status" value="1"/>
</dbReference>
<dbReference type="GO" id="GO:0050897">
    <property type="term" value="F:cobalt ion binding"/>
    <property type="evidence" value="ECO:0007669"/>
    <property type="project" value="TreeGrafter"/>
</dbReference>
<dbReference type="NCBIfam" id="TIGR00383">
    <property type="entry name" value="corA"/>
    <property type="match status" value="1"/>
</dbReference>
<accession>A0A062V6B8</accession>
<keyword evidence="8" id="KW-0460">Magnesium</keyword>
<dbReference type="InterPro" id="IPR004488">
    <property type="entry name" value="Mg/Co-transport_prot_CorA"/>
</dbReference>
<dbReference type="GO" id="GO:0015087">
    <property type="term" value="F:cobalt ion transmembrane transporter activity"/>
    <property type="evidence" value="ECO:0007669"/>
    <property type="project" value="UniProtKB-UniRule"/>
</dbReference>
<reference evidence="9 10" key="1">
    <citation type="journal article" date="2013" name="Nature">
        <title>Anaerobic oxidation of methane coupled to nitrate reduction in a novel archaeal lineage.</title>
        <authorList>
            <person name="Haroon M.F."/>
            <person name="Hu S."/>
            <person name="Shi Y."/>
            <person name="Imelfort M."/>
            <person name="Keller J."/>
            <person name="Hugenholtz P."/>
            <person name="Yuan Z."/>
            <person name="Tyson G.W."/>
        </authorList>
    </citation>
    <scope>NUCLEOTIDE SEQUENCE [LARGE SCALE GENOMIC DNA]</scope>
    <source>
        <strain evidence="9 10">ANME-2d</strain>
    </source>
</reference>
<dbReference type="SUPFAM" id="SSF143865">
    <property type="entry name" value="CorA soluble domain-like"/>
    <property type="match status" value="1"/>
</dbReference>